<protein>
    <submittedName>
        <fullName evidence="1">Uncharacterized protein</fullName>
    </submittedName>
</protein>
<accession>A0A7R8ZCC6</accession>
<evidence type="ECO:0000313" key="1">
    <source>
        <dbReference type="EMBL" id="CAD7201186.1"/>
    </source>
</evidence>
<dbReference type="EMBL" id="OA568133">
    <property type="protein sequence ID" value="CAD7201186.1"/>
    <property type="molecule type" value="Genomic_DNA"/>
</dbReference>
<dbReference type="AlphaFoldDB" id="A0A7R8ZCC6"/>
<sequence>MYASSSGMQPTPAPCTETCIFRKEDCGQKASLHAAARFKDYANIAENRLSEYWIFWQHKRLRYTLIPEHYDSIESNKRALD</sequence>
<gene>
    <name evidence="1" type="ORF">TDIB3V08_LOCUS7389</name>
</gene>
<reference evidence="1" key="1">
    <citation type="submission" date="2020-11" db="EMBL/GenBank/DDBJ databases">
        <authorList>
            <person name="Tran Van P."/>
        </authorList>
    </citation>
    <scope>NUCLEOTIDE SEQUENCE</scope>
</reference>
<name>A0A7R8ZCC6_TIMDO</name>
<organism evidence="1">
    <name type="scientific">Timema douglasi</name>
    <name type="common">Walking stick</name>
    <dbReference type="NCBI Taxonomy" id="61478"/>
    <lineage>
        <taxon>Eukaryota</taxon>
        <taxon>Metazoa</taxon>
        <taxon>Ecdysozoa</taxon>
        <taxon>Arthropoda</taxon>
        <taxon>Hexapoda</taxon>
        <taxon>Insecta</taxon>
        <taxon>Pterygota</taxon>
        <taxon>Neoptera</taxon>
        <taxon>Polyneoptera</taxon>
        <taxon>Phasmatodea</taxon>
        <taxon>Timematodea</taxon>
        <taxon>Timematoidea</taxon>
        <taxon>Timematidae</taxon>
        <taxon>Timema</taxon>
    </lineage>
</organism>
<proteinExistence type="predicted"/>